<accession>A0ABN9MD23</accession>
<dbReference type="PANTHER" id="PTHR21178:SF8">
    <property type="entry name" value="CILIA- AND FLAGELLA-ASSOCIATED PROTEIN 61"/>
    <property type="match status" value="1"/>
</dbReference>
<dbReference type="Proteomes" id="UP001176940">
    <property type="component" value="Unassembled WGS sequence"/>
</dbReference>
<protein>
    <recommendedName>
        <fullName evidence="2">Cilia- and flagella-associated protein 61 N-terminal domain-containing protein</fullName>
    </recommendedName>
</protein>
<evidence type="ECO:0000313" key="3">
    <source>
        <dbReference type="EMBL" id="CAJ0962440.1"/>
    </source>
</evidence>
<evidence type="ECO:0000259" key="2">
    <source>
        <dbReference type="Pfam" id="PF16092"/>
    </source>
</evidence>
<dbReference type="InterPro" id="IPR032151">
    <property type="entry name" value="CFAP61_N"/>
</dbReference>
<keyword evidence="4" id="KW-1185">Reference proteome</keyword>
<reference evidence="3" key="1">
    <citation type="submission" date="2023-07" db="EMBL/GenBank/DDBJ databases">
        <authorList>
            <person name="Stuckert A."/>
        </authorList>
    </citation>
    <scope>NUCLEOTIDE SEQUENCE</scope>
</reference>
<dbReference type="InterPro" id="IPR038884">
    <property type="entry name" value="CFAP61"/>
</dbReference>
<gene>
    <name evidence="3" type="ORF">RIMI_LOCUS18187316</name>
</gene>
<comment type="caution">
    <text evidence="3">The sequence shown here is derived from an EMBL/GenBank/DDBJ whole genome shotgun (WGS) entry which is preliminary data.</text>
</comment>
<feature type="region of interest" description="Disordered" evidence="1">
    <location>
        <begin position="1"/>
        <end position="21"/>
    </location>
</feature>
<dbReference type="PANTHER" id="PTHR21178">
    <property type="entry name" value="CILIA- AND FLAGELLA-ASSOCIATED PROTEIN 61"/>
    <property type="match status" value="1"/>
</dbReference>
<dbReference type="EMBL" id="CAUEEQ010054802">
    <property type="protein sequence ID" value="CAJ0962440.1"/>
    <property type="molecule type" value="Genomic_DNA"/>
</dbReference>
<proteinExistence type="predicted"/>
<dbReference type="Pfam" id="PF16092">
    <property type="entry name" value="CFAP61_N"/>
    <property type="match status" value="1"/>
</dbReference>
<evidence type="ECO:0000256" key="1">
    <source>
        <dbReference type="SAM" id="MobiDB-lite"/>
    </source>
</evidence>
<sequence length="238" mass="26049">MAVSKSAPGEPAAQLNGSRHRVEKGDLCMTESHASPSRAINAISASSAGVMGCIRIIPRIRSVQLHSITLFPVNLGKLFNMAPREMLDLGTSPAAWSALSALPCDILPTTPNFHFIAFIPSIMTILTSESGTTAVVTVRRTESQDVHGISKLKMAFTQRVFGNVNVIYLLEKSNLAVTISDEENNVLAHAVFLDYPSWDVSDQAEWEDWLYGNYEETEKCTVSIIIERNGNPKCCVTH</sequence>
<feature type="domain" description="Cilia- and flagella-associated protein 61 N-terminal" evidence="2">
    <location>
        <begin position="137"/>
        <end position="222"/>
    </location>
</feature>
<name>A0ABN9MD23_9NEOB</name>
<organism evidence="3 4">
    <name type="scientific">Ranitomeya imitator</name>
    <name type="common">mimic poison frog</name>
    <dbReference type="NCBI Taxonomy" id="111125"/>
    <lineage>
        <taxon>Eukaryota</taxon>
        <taxon>Metazoa</taxon>
        <taxon>Chordata</taxon>
        <taxon>Craniata</taxon>
        <taxon>Vertebrata</taxon>
        <taxon>Euteleostomi</taxon>
        <taxon>Amphibia</taxon>
        <taxon>Batrachia</taxon>
        <taxon>Anura</taxon>
        <taxon>Neobatrachia</taxon>
        <taxon>Hyloidea</taxon>
        <taxon>Dendrobatidae</taxon>
        <taxon>Dendrobatinae</taxon>
        <taxon>Ranitomeya</taxon>
    </lineage>
</organism>
<evidence type="ECO:0000313" key="4">
    <source>
        <dbReference type="Proteomes" id="UP001176940"/>
    </source>
</evidence>